<keyword evidence="3" id="KW-1185">Reference proteome</keyword>
<evidence type="ECO:0000256" key="1">
    <source>
        <dbReference type="SAM" id="Phobius"/>
    </source>
</evidence>
<organism evidence="2 3">
    <name type="scientific">Limnobacter litoralis</name>
    <dbReference type="NCBI Taxonomy" id="481366"/>
    <lineage>
        <taxon>Bacteria</taxon>
        <taxon>Pseudomonadati</taxon>
        <taxon>Pseudomonadota</taxon>
        <taxon>Betaproteobacteria</taxon>
        <taxon>Burkholderiales</taxon>
        <taxon>Burkholderiaceae</taxon>
        <taxon>Limnobacter</taxon>
    </lineage>
</organism>
<reference evidence="3" key="1">
    <citation type="journal article" date="2019" name="Int. J. Syst. Evol. Microbiol.">
        <title>The Global Catalogue of Microorganisms (GCM) 10K type strain sequencing project: providing services to taxonomists for standard genome sequencing and annotation.</title>
        <authorList>
            <consortium name="The Broad Institute Genomics Platform"/>
            <consortium name="The Broad Institute Genome Sequencing Center for Infectious Disease"/>
            <person name="Wu L."/>
            <person name="Ma J."/>
        </authorList>
    </citation>
    <scope>NUCLEOTIDE SEQUENCE [LARGE SCALE GENOMIC DNA]</scope>
    <source>
        <strain evidence="3">NBRC 105857</strain>
    </source>
</reference>
<feature type="transmembrane region" description="Helical" evidence="1">
    <location>
        <begin position="6"/>
        <end position="28"/>
    </location>
</feature>
<protein>
    <submittedName>
        <fullName evidence="2">Uncharacterized protein</fullName>
    </submittedName>
</protein>
<name>A0ABQ5YNG3_9BURK</name>
<dbReference type="RefSeq" id="WP_284280088.1">
    <property type="nucleotide sequence ID" value="NZ_BSOJ01000007.1"/>
</dbReference>
<accession>A0ABQ5YNG3</accession>
<evidence type="ECO:0000313" key="3">
    <source>
        <dbReference type="Proteomes" id="UP001156664"/>
    </source>
</evidence>
<evidence type="ECO:0000313" key="2">
    <source>
        <dbReference type="EMBL" id="GLR25664.1"/>
    </source>
</evidence>
<gene>
    <name evidence="2" type="ORF">GCM10007875_07520</name>
</gene>
<keyword evidence="1" id="KW-1133">Transmembrane helix</keyword>
<dbReference type="Proteomes" id="UP001156664">
    <property type="component" value="Unassembled WGS sequence"/>
</dbReference>
<sequence length="78" mass="8936">MNWVPLVFVAFKLLVFGIGMFYAIKWHYDQGKKRKGGKTEFREVARNSAKVALIFSVALIAVGLLTYWLTKQLDLNLT</sequence>
<keyword evidence="1" id="KW-0812">Transmembrane</keyword>
<keyword evidence="1" id="KW-0472">Membrane</keyword>
<dbReference type="EMBL" id="BSOJ01000007">
    <property type="protein sequence ID" value="GLR25664.1"/>
    <property type="molecule type" value="Genomic_DNA"/>
</dbReference>
<feature type="transmembrane region" description="Helical" evidence="1">
    <location>
        <begin position="49"/>
        <end position="69"/>
    </location>
</feature>
<proteinExistence type="predicted"/>
<comment type="caution">
    <text evidence="2">The sequence shown here is derived from an EMBL/GenBank/DDBJ whole genome shotgun (WGS) entry which is preliminary data.</text>
</comment>